<gene>
    <name evidence="2" type="ORF">EVEC_LOCUS12789</name>
</gene>
<evidence type="ECO:0000256" key="1">
    <source>
        <dbReference type="SAM" id="MobiDB-lite"/>
    </source>
</evidence>
<evidence type="ECO:0000313" key="3">
    <source>
        <dbReference type="Proteomes" id="UP000274131"/>
    </source>
</evidence>
<name>A0A0N4VRJ3_ENTVE</name>
<accession>A0A0N4VRJ3</accession>
<protein>
    <submittedName>
        <fullName evidence="2 4">Uncharacterized protein</fullName>
    </submittedName>
</protein>
<feature type="region of interest" description="Disordered" evidence="1">
    <location>
        <begin position="38"/>
        <end position="71"/>
    </location>
</feature>
<sequence>MRTLKRWMWTSIDSDRRSVGKFFDHFTAVPLLLQLLLPTDGGNDDDNSSGKQQQQQKNQKKKIERKERAEG</sequence>
<dbReference type="EMBL" id="UXUI01017052">
    <property type="protein sequence ID" value="VDD98038.1"/>
    <property type="molecule type" value="Genomic_DNA"/>
</dbReference>
<reference evidence="4" key="1">
    <citation type="submission" date="2017-02" db="UniProtKB">
        <authorList>
            <consortium name="WormBaseParasite"/>
        </authorList>
    </citation>
    <scope>IDENTIFICATION</scope>
</reference>
<proteinExistence type="predicted"/>
<organism evidence="4">
    <name type="scientific">Enterobius vermicularis</name>
    <name type="common">Human pinworm</name>
    <dbReference type="NCBI Taxonomy" id="51028"/>
    <lineage>
        <taxon>Eukaryota</taxon>
        <taxon>Metazoa</taxon>
        <taxon>Ecdysozoa</taxon>
        <taxon>Nematoda</taxon>
        <taxon>Chromadorea</taxon>
        <taxon>Rhabditida</taxon>
        <taxon>Spirurina</taxon>
        <taxon>Oxyuridomorpha</taxon>
        <taxon>Oxyuroidea</taxon>
        <taxon>Oxyuridae</taxon>
        <taxon>Enterobius</taxon>
    </lineage>
</organism>
<reference evidence="2 3" key="2">
    <citation type="submission" date="2018-10" db="EMBL/GenBank/DDBJ databases">
        <authorList>
            <consortium name="Pathogen Informatics"/>
        </authorList>
    </citation>
    <scope>NUCLEOTIDE SEQUENCE [LARGE SCALE GENOMIC DNA]</scope>
</reference>
<keyword evidence="3" id="KW-1185">Reference proteome</keyword>
<dbReference type="AlphaFoldDB" id="A0A0N4VRJ3"/>
<evidence type="ECO:0000313" key="4">
    <source>
        <dbReference type="WBParaSite" id="EVEC_0001366201-mRNA-1"/>
    </source>
</evidence>
<dbReference type="Proteomes" id="UP000274131">
    <property type="component" value="Unassembled WGS sequence"/>
</dbReference>
<dbReference type="WBParaSite" id="EVEC_0001366201-mRNA-1">
    <property type="protein sequence ID" value="EVEC_0001366201-mRNA-1"/>
    <property type="gene ID" value="EVEC_0001366201"/>
</dbReference>
<evidence type="ECO:0000313" key="2">
    <source>
        <dbReference type="EMBL" id="VDD98038.1"/>
    </source>
</evidence>